<organism evidence="2 3">
    <name type="scientific">Ameca splendens</name>
    <dbReference type="NCBI Taxonomy" id="208324"/>
    <lineage>
        <taxon>Eukaryota</taxon>
        <taxon>Metazoa</taxon>
        <taxon>Chordata</taxon>
        <taxon>Craniata</taxon>
        <taxon>Vertebrata</taxon>
        <taxon>Euteleostomi</taxon>
        <taxon>Actinopterygii</taxon>
        <taxon>Neopterygii</taxon>
        <taxon>Teleostei</taxon>
        <taxon>Neoteleostei</taxon>
        <taxon>Acanthomorphata</taxon>
        <taxon>Ovalentaria</taxon>
        <taxon>Atherinomorphae</taxon>
        <taxon>Cyprinodontiformes</taxon>
        <taxon>Goodeidae</taxon>
        <taxon>Ameca</taxon>
    </lineage>
</organism>
<protein>
    <submittedName>
        <fullName evidence="2">Uncharacterized protein</fullName>
    </submittedName>
</protein>
<keyword evidence="1" id="KW-0732">Signal</keyword>
<comment type="caution">
    <text evidence="2">The sequence shown here is derived from an EMBL/GenBank/DDBJ whole genome shotgun (WGS) entry which is preliminary data.</text>
</comment>
<keyword evidence="3" id="KW-1185">Reference proteome</keyword>
<dbReference type="EMBL" id="JAHRIP010079946">
    <property type="protein sequence ID" value="MEQ2312711.1"/>
    <property type="molecule type" value="Genomic_DNA"/>
</dbReference>
<reference evidence="2 3" key="1">
    <citation type="submission" date="2021-06" db="EMBL/GenBank/DDBJ databases">
        <authorList>
            <person name="Palmer J.M."/>
        </authorList>
    </citation>
    <scope>NUCLEOTIDE SEQUENCE [LARGE SCALE GENOMIC DNA]</scope>
    <source>
        <strain evidence="2 3">AS_MEX2019</strain>
        <tissue evidence="2">Muscle</tissue>
    </source>
</reference>
<gene>
    <name evidence="2" type="ORF">AMECASPLE_033960</name>
</gene>
<feature type="signal peptide" evidence="1">
    <location>
        <begin position="1"/>
        <end position="31"/>
    </location>
</feature>
<name>A0ABV1A370_9TELE</name>
<evidence type="ECO:0000313" key="2">
    <source>
        <dbReference type="EMBL" id="MEQ2312711.1"/>
    </source>
</evidence>
<sequence length="111" mass="12517">MRTPHTIFSLGEALCCVCVCVPHGCFPPVLAFILPLPLIHSTTSPFLSVAQEAFKIILQYLSPIVFFTRCAPVSTVFVQVSLLSRLMFCFLFRPSYFLLKMLEFFSLGTVY</sequence>
<dbReference type="Proteomes" id="UP001469553">
    <property type="component" value="Unassembled WGS sequence"/>
</dbReference>
<accession>A0ABV1A370</accession>
<proteinExistence type="predicted"/>
<evidence type="ECO:0000313" key="3">
    <source>
        <dbReference type="Proteomes" id="UP001469553"/>
    </source>
</evidence>
<evidence type="ECO:0000256" key="1">
    <source>
        <dbReference type="SAM" id="SignalP"/>
    </source>
</evidence>
<feature type="chain" id="PRO_5046868196" evidence="1">
    <location>
        <begin position="32"/>
        <end position="111"/>
    </location>
</feature>